<sequence>MGDQKNLVVKFDDLPLHLILEILTCGWLGGVDLVCLELSCKLFRDGYELGPVNFKSLGEFAAFRLCGSNSVFVGFSDGAKDELLARCGGCWKRVLRFLQSVNESSDVVQTYSGNV</sequence>
<comment type="caution">
    <text evidence="1">The sequence shown here is derived from an EMBL/GenBank/DDBJ whole genome shotgun (WGS) entry which is preliminary data.</text>
</comment>
<evidence type="ECO:0000313" key="1">
    <source>
        <dbReference type="EMBL" id="PWA13734.1"/>
    </source>
</evidence>
<dbReference type="AlphaFoldDB" id="A0A2U1K8U5"/>
<keyword evidence="2" id="KW-1185">Reference proteome</keyword>
<dbReference type="Proteomes" id="UP000245207">
    <property type="component" value="Unassembled WGS sequence"/>
</dbReference>
<dbReference type="OrthoDB" id="5981550at2759"/>
<gene>
    <name evidence="1" type="ORF">CTI12_AA631000</name>
</gene>
<protein>
    <submittedName>
        <fullName evidence="1">Putative E3 ubiquitin-protein ligase HERC4</fullName>
    </submittedName>
</protein>
<dbReference type="EMBL" id="PKPP01034136">
    <property type="protein sequence ID" value="PWA13734.1"/>
    <property type="molecule type" value="Genomic_DNA"/>
</dbReference>
<accession>A0A2U1K8U5</accession>
<name>A0A2U1K8U5_ARTAN</name>
<dbReference type="STRING" id="35608.A0A2U1K8U5"/>
<reference evidence="1 2" key="1">
    <citation type="journal article" date="2018" name="Mol. Plant">
        <title>The genome of Artemisia annua provides insight into the evolution of Asteraceae family and artemisinin biosynthesis.</title>
        <authorList>
            <person name="Shen Q."/>
            <person name="Zhang L."/>
            <person name="Liao Z."/>
            <person name="Wang S."/>
            <person name="Yan T."/>
            <person name="Shi P."/>
            <person name="Liu M."/>
            <person name="Fu X."/>
            <person name="Pan Q."/>
            <person name="Wang Y."/>
            <person name="Lv Z."/>
            <person name="Lu X."/>
            <person name="Zhang F."/>
            <person name="Jiang W."/>
            <person name="Ma Y."/>
            <person name="Chen M."/>
            <person name="Hao X."/>
            <person name="Li L."/>
            <person name="Tang Y."/>
            <person name="Lv G."/>
            <person name="Zhou Y."/>
            <person name="Sun X."/>
            <person name="Brodelius P.E."/>
            <person name="Rose J.K.C."/>
            <person name="Tang K."/>
        </authorList>
    </citation>
    <scope>NUCLEOTIDE SEQUENCE [LARGE SCALE GENOMIC DNA]</scope>
    <source>
        <strain evidence="2">cv. Huhao1</strain>
        <tissue evidence="1">Leaf</tissue>
    </source>
</reference>
<proteinExistence type="predicted"/>
<evidence type="ECO:0000313" key="2">
    <source>
        <dbReference type="Proteomes" id="UP000245207"/>
    </source>
</evidence>
<organism evidence="1 2">
    <name type="scientific">Artemisia annua</name>
    <name type="common">Sweet wormwood</name>
    <dbReference type="NCBI Taxonomy" id="35608"/>
    <lineage>
        <taxon>Eukaryota</taxon>
        <taxon>Viridiplantae</taxon>
        <taxon>Streptophyta</taxon>
        <taxon>Embryophyta</taxon>
        <taxon>Tracheophyta</taxon>
        <taxon>Spermatophyta</taxon>
        <taxon>Magnoliopsida</taxon>
        <taxon>eudicotyledons</taxon>
        <taxon>Gunneridae</taxon>
        <taxon>Pentapetalae</taxon>
        <taxon>asterids</taxon>
        <taxon>campanulids</taxon>
        <taxon>Asterales</taxon>
        <taxon>Asteraceae</taxon>
        <taxon>Asteroideae</taxon>
        <taxon>Anthemideae</taxon>
        <taxon>Artemisiinae</taxon>
        <taxon>Artemisia</taxon>
    </lineage>
</organism>